<feature type="compositionally biased region" description="Polar residues" evidence="1">
    <location>
        <begin position="1"/>
        <end position="15"/>
    </location>
</feature>
<keyword evidence="3" id="KW-1185">Reference proteome</keyword>
<reference evidence="2 3" key="1">
    <citation type="submission" date="2021-06" db="EMBL/GenBank/DDBJ databases">
        <title>Staphylococcus lentus K169 genome sequencing.</title>
        <authorList>
            <person name="Sundareshan S."/>
            <person name="Akhila D.S."/>
            <person name="Prachi D."/>
            <person name="Sivakumar R."/>
            <person name="Rajendhran J."/>
            <person name="Isloor S."/>
            <person name="Hegde N.R."/>
        </authorList>
    </citation>
    <scope>NUCLEOTIDE SEQUENCE [LARGE SCALE GENOMIC DNA]</scope>
    <source>
        <strain evidence="2 3">K169</strain>
    </source>
</reference>
<organism evidence="2 3">
    <name type="scientific">Mammaliicoccus lentus</name>
    <name type="common">Staphylococcus lentus</name>
    <dbReference type="NCBI Taxonomy" id="42858"/>
    <lineage>
        <taxon>Bacteria</taxon>
        <taxon>Bacillati</taxon>
        <taxon>Bacillota</taxon>
        <taxon>Bacilli</taxon>
        <taxon>Bacillales</taxon>
        <taxon>Staphylococcaceae</taxon>
        <taxon>Mammaliicoccus</taxon>
    </lineage>
</organism>
<evidence type="ECO:0000313" key="2">
    <source>
        <dbReference type="EMBL" id="MBU6112492.1"/>
    </source>
</evidence>
<name>A0ABS6GV42_MAMLE</name>
<protein>
    <submittedName>
        <fullName evidence="2">Uncharacterized protein</fullName>
    </submittedName>
</protein>
<feature type="region of interest" description="Disordered" evidence="1">
    <location>
        <begin position="1"/>
        <end position="22"/>
    </location>
</feature>
<evidence type="ECO:0000313" key="3">
    <source>
        <dbReference type="Proteomes" id="UP000770161"/>
    </source>
</evidence>
<proteinExistence type="predicted"/>
<gene>
    <name evidence="2" type="ORF">KQ656_00905</name>
</gene>
<dbReference type="RefSeq" id="WP_216683141.1">
    <property type="nucleotide sequence ID" value="NZ_JAHLZN010000001.1"/>
</dbReference>
<comment type="caution">
    <text evidence="2">The sequence shown here is derived from an EMBL/GenBank/DDBJ whole genome shotgun (WGS) entry which is preliminary data.</text>
</comment>
<sequence>MAITKLSNGTTTDLTSMLGKPITSGSYKTLRAIREGNGSTIKNLTSLGSAFSRVTDTKSSLGNFATSTFTGN</sequence>
<dbReference type="Proteomes" id="UP000770161">
    <property type="component" value="Unassembled WGS sequence"/>
</dbReference>
<evidence type="ECO:0000256" key="1">
    <source>
        <dbReference type="SAM" id="MobiDB-lite"/>
    </source>
</evidence>
<accession>A0ABS6GV42</accession>
<dbReference type="EMBL" id="JAHLZN010000001">
    <property type="protein sequence ID" value="MBU6112492.1"/>
    <property type="molecule type" value="Genomic_DNA"/>
</dbReference>